<comment type="catalytic activity">
    <reaction evidence="1">
        <text>D-mannose 6-phosphate = D-fructose 6-phosphate</text>
        <dbReference type="Rhea" id="RHEA:12356"/>
        <dbReference type="ChEBI" id="CHEBI:58735"/>
        <dbReference type="ChEBI" id="CHEBI:61527"/>
        <dbReference type="EC" id="5.3.1.8"/>
    </reaction>
</comment>
<evidence type="ECO:0000256" key="3">
    <source>
        <dbReference type="ARBA" id="ARBA00010772"/>
    </source>
</evidence>
<dbReference type="NCBIfam" id="TIGR00218">
    <property type="entry name" value="manA"/>
    <property type="match status" value="1"/>
</dbReference>
<feature type="binding site" evidence="11">
    <location>
        <position position="267"/>
    </location>
    <ligand>
        <name>Zn(2+)</name>
        <dbReference type="ChEBI" id="CHEBI:29105"/>
    </ligand>
</feature>
<feature type="active site" evidence="10">
    <location>
        <position position="286"/>
    </location>
</feature>
<sequence length="469" mass="52405">MERLDCHVQNYDWGKKGTKSDVARIYAAGHNAVIDENKCYAELWMGTHPDGPARLKNSQVKLSTFIADGETLRHGCPNEKHLPFIMKLMSVEKALSLQVHPTKQQAAELNDRDPIHYPDRNHKPELAFAWTRFELLCGFRPAAQISINMSAFPELKQLMGKDTSEAFQVLVDAGILNECETMKAALAVCFKEFIATKDSAKIAKLIESMLSKLDSGIRGCLSDGTANVIKKIAQDFPGDIGCFSPLFLNHLILEPGECCYYAAEELHAYLSGECVECVGCSNNTIRAACTPKYIDVETLCKILSYRMTDPSYYIVKPVVLKDFPHVVEYAPDCKDFTLHEIKVSVATTDSPLPIPCLDCGSIMVLVEGEAIIENLTEKNSSKKIMTVSKGDIIYIQPRAQICFINCLKPTVIYRTFSFEEGPDHSKRNLLADSEVHKKIKVQRKGRAKYLVVDEDAEIFDVETEMDGVC</sequence>
<evidence type="ECO:0000256" key="8">
    <source>
        <dbReference type="ARBA" id="ARBA00029741"/>
    </source>
</evidence>
<dbReference type="Proteomes" id="UP000274756">
    <property type="component" value="Unassembled WGS sequence"/>
</dbReference>
<feature type="binding site" evidence="11">
    <location>
        <position position="100"/>
    </location>
    <ligand>
        <name>Zn(2+)</name>
        <dbReference type="ChEBI" id="CHEBI:29105"/>
    </ligand>
</feature>
<dbReference type="Pfam" id="PF20511">
    <property type="entry name" value="PMI_typeI_cat"/>
    <property type="match status" value="1"/>
</dbReference>
<dbReference type="PIRSF" id="PIRSF001480">
    <property type="entry name" value="Mannose-6-phosphate_isomerase"/>
    <property type="match status" value="1"/>
</dbReference>
<dbReference type="SUPFAM" id="SSF51182">
    <property type="entry name" value="RmlC-like cupins"/>
    <property type="match status" value="1"/>
</dbReference>
<evidence type="ECO:0000259" key="13">
    <source>
        <dbReference type="Pfam" id="PF20512"/>
    </source>
</evidence>
<organism evidence="15 17">
    <name type="scientific">Dracunculus medinensis</name>
    <name type="common">Guinea worm</name>
    <dbReference type="NCBI Taxonomy" id="318479"/>
    <lineage>
        <taxon>Eukaryota</taxon>
        <taxon>Metazoa</taxon>
        <taxon>Ecdysozoa</taxon>
        <taxon>Nematoda</taxon>
        <taxon>Chromadorea</taxon>
        <taxon>Rhabditida</taxon>
        <taxon>Spirurina</taxon>
        <taxon>Dracunculoidea</taxon>
        <taxon>Dracunculidae</taxon>
        <taxon>Dracunculus</taxon>
    </lineage>
</organism>
<protein>
    <recommendedName>
        <fullName evidence="4">mannose-6-phosphate isomerase</fullName>
        <ecNumber evidence="4">5.3.1.8</ecNumber>
    </recommendedName>
    <alternativeName>
        <fullName evidence="8">Phosphohexomutase</fullName>
    </alternativeName>
    <alternativeName>
        <fullName evidence="9">Phosphomannose isomerase</fullName>
    </alternativeName>
</protein>
<evidence type="ECO:0000256" key="9">
    <source>
        <dbReference type="ARBA" id="ARBA00030762"/>
    </source>
</evidence>
<feature type="binding site" evidence="11">
    <location>
        <position position="98"/>
    </location>
    <ligand>
        <name>Zn(2+)</name>
        <dbReference type="ChEBI" id="CHEBI:29105"/>
    </ligand>
</feature>
<dbReference type="AlphaFoldDB" id="A0A158Q358"/>
<dbReference type="Proteomes" id="UP000038040">
    <property type="component" value="Unplaced"/>
</dbReference>
<dbReference type="InterPro" id="IPR016305">
    <property type="entry name" value="Mannose-6-P_Isomerase"/>
</dbReference>
<dbReference type="Pfam" id="PF20512">
    <property type="entry name" value="PMI_typeI_hel"/>
    <property type="match status" value="1"/>
</dbReference>
<keyword evidence="7" id="KW-0413">Isomerase</keyword>
<dbReference type="EMBL" id="UYYG01001154">
    <property type="protein sequence ID" value="VDN56089.1"/>
    <property type="molecule type" value="Genomic_DNA"/>
</dbReference>
<proteinExistence type="inferred from homology"/>
<evidence type="ECO:0000256" key="4">
    <source>
        <dbReference type="ARBA" id="ARBA00011956"/>
    </source>
</evidence>
<dbReference type="PANTHER" id="PTHR10309">
    <property type="entry name" value="MANNOSE-6-PHOSPHATE ISOMERASE"/>
    <property type="match status" value="1"/>
</dbReference>
<dbReference type="Gene3D" id="2.60.120.10">
    <property type="entry name" value="Jelly Rolls"/>
    <property type="match status" value="2"/>
</dbReference>
<dbReference type="InterPro" id="IPR011051">
    <property type="entry name" value="RmlC_Cupin_sf"/>
</dbReference>
<feature type="binding site" evidence="11">
    <location>
        <position position="125"/>
    </location>
    <ligand>
        <name>Zn(2+)</name>
        <dbReference type="ChEBI" id="CHEBI:29105"/>
    </ligand>
</feature>
<dbReference type="Gene3D" id="1.10.441.10">
    <property type="entry name" value="Phosphomannose Isomerase, domain 2"/>
    <property type="match status" value="1"/>
</dbReference>
<dbReference type="GO" id="GO:0005829">
    <property type="term" value="C:cytosol"/>
    <property type="evidence" value="ECO:0007669"/>
    <property type="project" value="TreeGrafter"/>
</dbReference>
<evidence type="ECO:0000313" key="14">
    <source>
        <dbReference type="EMBL" id="VDN56089.1"/>
    </source>
</evidence>
<dbReference type="PANTHER" id="PTHR10309:SF2">
    <property type="entry name" value="MANNOSE-6-PHOSPHATE ISOMERASE"/>
    <property type="match status" value="1"/>
</dbReference>
<comment type="similarity">
    <text evidence="3">Belongs to the mannose-6-phosphate isomerase type 1 family.</text>
</comment>
<dbReference type="PROSITE" id="PS00965">
    <property type="entry name" value="PMI_I_1"/>
    <property type="match status" value="1"/>
</dbReference>
<evidence type="ECO:0000256" key="6">
    <source>
        <dbReference type="ARBA" id="ARBA00022833"/>
    </source>
</evidence>
<dbReference type="EC" id="5.3.1.8" evidence="4"/>
<evidence type="ECO:0000259" key="12">
    <source>
        <dbReference type="Pfam" id="PF20511"/>
    </source>
</evidence>
<dbReference type="GO" id="GO:0004476">
    <property type="term" value="F:mannose-6-phosphate isomerase activity"/>
    <property type="evidence" value="ECO:0007669"/>
    <property type="project" value="UniProtKB-EC"/>
</dbReference>
<dbReference type="GO" id="GO:0009298">
    <property type="term" value="P:GDP-mannose biosynthetic process"/>
    <property type="evidence" value="ECO:0007669"/>
    <property type="project" value="UniProtKB-UniPathway"/>
</dbReference>
<dbReference type="UniPathway" id="UPA00126">
    <property type="reaction ID" value="UER00423"/>
</dbReference>
<evidence type="ECO:0000313" key="15">
    <source>
        <dbReference type="Proteomes" id="UP000038040"/>
    </source>
</evidence>
<gene>
    <name evidence="14" type="ORF">DME_LOCUS6062</name>
</gene>
<accession>A0A158Q358</accession>
<dbReference type="InterPro" id="IPR001250">
    <property type="entry name" value="Man6P_Isoase-1"/>
</dbReference>
<dbReference type="InterPro" id="IPR046457">
    <property type="entry name" value="PMI_typeI_cat"/>
</dbReference>
<keyword evidence="5 11" id="KW-0479">Metal-binding</keyword>
<reference evidence="17" key="1">
    <citation type="submission" date="2016-04" db="UniProtKB">
        <authorList>
            <consortium name="WormBaseParasite"/>
        </authorList>
    </citation>
    <scope>IDENTIFICATION</scope>
</reference>
<reference evidence="14 16" key="2">
    <citation type="submission" date="2018-11" db="EMBL/GenBank/DDBJ databases">
        <authorList>
            <consortium name="Pathogen Informatics"/>
        </authorList>
    </citation>
    <scope>NUCLEOTIDE SEQUENCE [LARGE SCALE GENOMIC DNA]</scope>
</reference>
<evidence type="ECO:0000256" key="11">
    <source>
        <dbReference type="PIRSR" id="PIRSR001480-2"/>
    </source>
</evidence>
<dbReference type="InterPro" id="IPR046458">
    <property type="entry name" value="PMI_typeI_hel"/>
</dbReference>
<evidence type="ECO:0000313" key="16">
    <source>
        <dbReference type="Proteomes" id="UP000274756"/>
    </source>
</evidence>
<evidence type="ECO:0000256" key="5">
    <source>
        <dbReference type="ARBA" id="ARBA00022723"/>
    </source>
</evidence>
<name>A0A158Q358_DRAME</name>
<dbReference type="InterPro" id="IPR018050">
    <property type="entry name" value="Pmannose_isomerase-type1_CS"/>
</dbReference>
<dbReference type="WBParaSite" id="DME_0000170201-mRNA-1">
    <property type="protein sequence ID" value="DME_0000170201-mRNA-1"/>
    <property type="gene ID" value="DME_0000170201"/>
</dbReference>
<keyword evidence="6 11" id="KW-0862">Zinc</keyword>
<dbReference type="CDD" id="cd07011">
    <property type="entry name" value="cupin_PMI_type_I_N"/>
    <property type="match status" value="1"/>
</dbReference>
<comment type="cofactor">
    <cofactor evidence="11">
        <name>Zn(2+)</name>
        <dbReference type="ChEBI" id="CHEBI:29105"/>
    </cofactor>
    <text evidence="11">Binds 1 zinc ion per subunit.</text>
</comment>
<dbReference type="STRING" id="318479.A0A158Q358"/>
<dbReference type="InterPro" id="IPR014710">
    <property type="entry name" value="RmlC-like_jellyroll"/>
</dbReference>
<evidence type="ECO:0000256" key="2">
    <source>
        <dbReference type="ARBA" id="ARBA00004666"/>
    </source>
</evidence>
<evidence type="ECO:0000256" key="1">
    <source>
        <dbReference type="ARBA" id="ARBA00000757"/>
    </source>
</evidence>
<feature type="domain" description="Phosphomannose isomerase type I catalytic" evidence="12">
    <location>
        <begin position="2"/>
        <end position="141"/>
    </location>
</feature>
<keyword evidence="16" id="KW-1185">Reference proteome</keyword>
<dbReference type="OrthoDB" id="6605218at2759"/>
<evidence type="ECO:0000256" key="7">
    <source>
        <dbReference type="ARBA" id="ARBA00023235"/>
    </source>
</evidence>
<comment type="pathway">
    <text evidence="2">Nucleotide-sugar biosynthesis; GDP-alpha-D-mannose biosynthesis; alpha-D-mannose 1-phosphate from D-fructose 6-phosphate: step 1/2.</text>
</comment>
<dbReference type="GO" id="GO:0008270">
    <property type="term" value="F:zinc ion binding"/>
    <property type="evidence" value="ECO:0007669"/>
    <property type="project" value="InterPro"/>
</dbReference>
<feature type="domain" description="Phosphomannose isomerase type I helical insertion" evidence="13">
    <location>
        <begin position="173"/>
        <end position="248"/>
    </location>
</feature>
<dbReference type="GO" id="GO:0005975">
    <property type="term" value="P:carbohydrate metabolic process"/>
    <property type="evidence" value="ECO:0007669"/>
    <property type="project" value="InterPro"/>
</dbReference>
<evidence type="ECO:0000256" key="10">
    <source>
        <dbReference type="PIRSR" id="PIRSR001480-1"/>
    </source>
</evidence>
<evidence type="ECO:0000313" key="17">
    <source>
        <dbReference type="WBParaSite" id="DME_0000170201-mRNA-1"/>
    </source>
</evidence>
<dbReference type="PRINTS" id="PR00714">
    <property type="entry name" value="MAN6PISMRASE"/>
</dbReference>